<dbReference type="OrthoDB" id="651546at2759"/>
<accession>A0A7J7LWB3</accession>
<comment type="caution">
    <text evidence="2">The sequence shown here is derived from an EMBL/GenBank/DDBJ whole genome shotgun (WGS) entry which is preliminary data.</text>
</comment>
<reference evidence="2 3" key="1">
    <citation type="journal article" date="2020" name="IScience">
        <title>Genome Sequencing of the Endangered Kingdonia uniflora (Circaeasteraceae, Ranunculales) Reveals Potential Mechanisms of Evolutionary Specialization.</title>
        <authorList>
            <person name="Sun Y."/>
            <person name="Deng T."/>
            <person name="Zhang A."/>
            <person name="Moore M.J."/>
            <person name="Landis J.B."/>
            <person name="Lin N."/>
            <person name="Zhang H."/>
            <person name="Zhang X."/>
            <person name="Huang J."/>
            <person name="Zhang X."/>
            <person name="Sun H."/>
            <person name="Wang H."/>
        </authorList>
    </citation>
    <scope>NUCLEOTIDE SEQUENCE [LARGE SCALE GENOMIC DNA]</scope>
    <source>
        <strain evidence="2">TB1705</strain>
        <tissue evidence="2">Leaf</tissue>
    </source>
</reference>
<evidence type="ECO:0000313" key="3">
    <source>
        <dbReference type="Proteomes" id="UP000541444"/>
    </source>
</evidence>
<dbReference type="Pfam" id="PF23156">
    <property type="entry name" value="DUF7054"/>
    <property type="match status" value="1"/>
</dbReference>
<dbReference type="PANTHER" id="PTHR33270">
    <property type="entry name" value="BNAC05G50380D PROTEIN"/>
    <property type="match status" value="1"/>
</dbReference>
<evidence type="ECO:0000259" key="1">
    <source>
        <dbReference type="Pfam" id="PF23156"/>
    </source>
</evidence>
<protein>
    <recommendedName>
        <fullName evidence="1">DUF7054 domain-containing protein</fullName>
    </recommendedName>
</protein>
<organism evidence="2 3">
    <name type="scientific">Kingdonia uniflora</name>
    <dbReference type="NCBI Taxonomy" id="39325"/>
    <lineage>
        <taxon>Eukaryota</taxon>
        <taxon>Viridiplantae</taxon>
        <taxon>Streptophyta</taxon>
        <taxon>Embryophyta</taxon>
        <taxon>Tracheophyta</taxon>
        <taxon>Spermatophyta</taxon>
        <taxon>Magnoliopsida</taxon>
        <taxon>Ranunculales</taxon>
        <taxon>Circaeasteraceae</taxon>
        <taxon>Kingdonia</taxon>
    </lineage>
</organism>
<dbReference type="AlphaFoldDB" id="A0A7J7LWB3"/>
<dbReference type="InterPro" id="IPR055482">
    <property type="entry name" value="DUF7054"/>
</dbReference>
<dbReference type="EMBL" id="JACGCM010001956">
    <property type="protein sequence ID" value="KAF6146810.1"/>
    <property type="molecule type" value="Genomic_DNA"/>
</dbReference>
<name>A0A7J7LWB3_9MAGN</name>
<dbReference type="Proteomes" id="UP000541444">
    <property type="component" value="Unassembled WGS sequence"/>
</dbReference>
<keyword evidence="3" id="KW-1185">Reference proteome</keyword>
<gene>
    <name evidence="2" type="ORF">GIB67_007524</name>
</gene>
<evidence type="ECO:0000313" key="2">
    <source>
        <dbReference type="EMBL" id="KAF6146810.1"/>
    </source>
</evidence>
<feature type="domain" description="DUF7054" evidence="1">
    <location>
        <begin position="63"/>
        <end position="146"/>
    </location>
</feature>
<sequence>MPTMTTSRERKLLSERSSSFHGKAVVHAHAQLRRPKTDPDLLLSWRKVGSPKLEVSPQGPQRLTKLLLNVTIQRSLGAVHILMSPESTVGDLVAAAVRQYVKEARRPYLHSTDPLEFGLHYSSFSLESLDQEAKLIKLGSRNFFLCPMANVGGVTTTNTKVSSSSCSNQAEMASKTSAPWLKFINLFL</sequence>
<dbReference type="InterPro" id="IPR040358">
    <property type="entry name" value="At4g22758-like"/>
</dbReference>
<proteinExistence type="predicted"/>
<dbReference type="PANTHER" id="PTHR33270:SF24">
    <property type="entry name" value="EXPRESSED PROTEIN"/>
    <property type="match status" value="1"/>
</dbReference>